<evidence type="ECO:0000256" key="7">
    <source>
        <dbReference type="SAM" id="Phobius"/>
    </source>
</evidence>
<evidence type="ECO:0000256" key="1">
    <source>
        <dbReference type="ARBA" id="ARBA00004651"/>
    </source>
</evidence>
<dbReference type="Pfam" id="PF13899">
    <property type="entry name" value="Thioredoxin_7"/>
    <property type="match status" value="1"/>
</dbReference>
<feature type="signal peptide" evidence="8">
    <location>
        <begin position="1"/>
        <end position="24"/>
    </location>
</feature>
<feature type="transmembrane region" description="Helical" evidence="7">
    <location>
        <begin position="405"/>
        <end position="425"/>
    </location>
</feature>
<evidence type="ECO:0000256" key="3">
    <source>
        <dbReference type="ARBA" id="ARBA00022692"/>
    </source>
</evidence>
<dbReference type="PROSITE" id="PS51352">
    <property type="entry name" value="THIOREDOXIN_2"/>
    <property type="match status" value="1"/>
</dbReference>
<dbReference type="InterPro" id="IPR003834">
    <property type="entry name" value="Cyt_c_assmbl_TM_dom"/>
</dbReference>
<gene>
    <name evidence="10" type="primary">dsbD_2</name>
    <name evidence="10" type="ORF">V144x_13710</name>
</gene>
<sequence precursor="true">MFTKSLFYFVLCGFLFLPFVSSIAQEQDNPQQVEISAQVSRVAPDEAELVITAKIQPGLHIYAQSQPKPFLATKITLKPDNQIRSAGPFVPSKEPVLMKHEKLGVELHEHEGTVSWRSRIQLKDSNAATFIIGTLFSQACEKDRCFAPTTTPFQVQLAGTSHPLTTQQETAAMDLSLKQTMGDNNSDEMSSIDDQENSSFSLNELNITNQQKPQSAWSVLPLAFIAGFLLNFMPCVLPVVGLKLLSFVQQANSDRKRILLMNLSYTVGLLSVMMVLATLAVFAGLGWGEQFSSTAFTVSLSAIVFAFGLSFLGVWEIPLPGFVGSVGGKTPQEGYEGAFSKGVLSTLLATPCSGPFLGAALAWAVTQPGYLTFSVFATVGLGMASPYLIIGLFPSMIRFLPKPGNWMIAFKQIMGFIMLATVVYLMSFMPIAAVVPTVLLLLGVGIGLWYAGRVPAHESLRKQFKAWSVAAGMVVVIGLLSFTWLQGVMQQRFERAAQRFISSHVEVSQSALVENQTVGAIQWESYSPERLESLLKAGKPVFIDFTADWCLTCKANEAAAIETREVATALRESNVIALRADKTEPNPAVDRLLRQLGNSAASIPFYAVFPAGKPNEPILLDGIYATPAPFVKAIDQSKAIAKNKQPTTIVTKRIETGRHVTGS</sequence>
<dbReference type="Gene3D" id="3.40.30.10">
    <property type="entry name" value="Glutaredoxin"/>
    <property type="match status" value="1"/>
</dbReference>
<dbReference type="EMBL" id="CP037920">
    <property type="protein sequence ID" value="QDT95922.1"/>
    <property type="molecule type" value="Genomic_DNA"/>
</dbReference>
<feature type="transmembrane region" description="Helical" evidence="7">
    <location>
        <begin position="464"/>
        <end position="485"/>
    </location>
</feature>
<dbReference type="InterPro" id="IPR035671">
    <property type="entry name" value="DsbD_gamma"/>
</dbReference>
<feature type="transmembrane region" description="Helical" evidence="7">
    <location>
        <begin position="431"/>
        <end position="452"/>
    </location>
</feature>
<dbReference type="PANTHER" id="PTHR32234:SF3">
    <property type="entry name" value="SUPPRESSION OF COPPER SENSITIVITY PROTEIN"/>
    <property type="match status" value="1"/>
</dbReference>
<dbReference type="Gene3D" id="2.60.40.1250">
    <property type="entry name" value="Thiol:disulfide interchange protein DsbD, N-terminal domain"/>
    <property type="match status" value="1"/>
</dbReference>
<feature type="chain" id="PRO_5021910027" evidence="8">
    <location>
        <begin position="25"/>
        <end position="663"/>
    </location>
</feature>
<keyword evidence="10" id="KW-0560">Oxidoreductase</keyword>
<feature type="transmembrane region" description="Helical" evidence="7">
    <location>
        <begin position="216"/>
        <end position="242"/>
    </location>
</feature>
<dbReference type="InterPro" id="IPR036249">
    <property type="entry name" value="Thioredoxin-like_sf"/>
</dbReference>
<keyword evidence="5 7" id="KW-1133">Transmembrane helix</keyword>
<feature type="transmembrane region" description="Helical" evidence="7">
    <location>
        <begin position="343"/>
        <end position="364"/>
    </location>
</feature>
<dbReference type="KEGG" id="gaw:V144x_13710"/>
<keyword evidence="4" id="KW-0201">Cytochrome c-type biogenesis</keyword>
<dbReference type="AlphaFoldDB" id="A0A517VSC3"/>
<feature type="domain" description="Thioredoxin" evidence="9">
    <location>
        <begin position="507"/>
        <end position="639"/>
    </location>
</feature>
<dbReference type="Pfam" id="PF02683">
    <property type="entry name" value="DsbD_TM"/>
    <property type="match status" value="1"/>
</dbReference>
<organism evidence="10 11">
    <name type="scientific">Gimesia aquarii</name>
    <dbReference type="NCBI Taxonomy" id="2527964"/>
    <lineage>
        <taxon>Bacteria</taxon>
        <taxon>Pseudomonadati</taxon>
        <taxon>Planctomycetota</taxon>
        <taxon>Planctomycetia</taxon>
        <taxon>Planctomycetales</taxon>
        <taxon>Planctomycetaceae</taxon>
        <taxon>Gimesia</taxon>
    </lineage>
</organism>
<dbReference type="Proteomes" id="UP000318704">
    <property type="component" value="Chromosome"/>
</dbReference>
<dbReference type="RefSeq" id="WP_197998791.1">
    <property type="nucleotide sequence ID" value="NZ_CP037920.1"/>
</dbReference>
<feature type="transmembrane region" description="Helical" evidence="7">
    <location>
        <begin position="293"/>
        <end position="315"/>
    </location>
</feature>
<proteinExistence type="predicted"/>
<feature type="transmembrane region" description="Helical" evidence="7">
    <location>
        <begin position="370"/>
        <end position="393"/>
    </location>
</feature>
<evidence type="ECO:0000259" key="9">
    <source>
        <dbReference type="PROSITE" id="PS51352"/>
    </source>
</evidence>
<evidence type="ECO:0000256" key="4">
    <source>
        <dbReference type="ARBA" id="ARBA00022748"/>
    </source>
</evidence>
<name>A0A517VSC3_9PLAN</name>
<dbReference type="GO" id="GO:0045454">
    <property type="term" value="P:cell redox homeostasis"/>
    <property type="evidence" value="ECO:0007669"/>
    <property type="project" value="TreeGrafter"/>
</dbReference>
<evidence type="ECO:0000256" key="8">
    <source>
        <dbReference type="SAM" id="SignalP"/>
    </source>
</evidence>
<dbReference type="SUPFAM" id="SSF52833">
    <property type="entry name" value="Thioredoxin-like"/>
    <property type="match status" value="1"/>
</dbReference>
<keyword evidence="6 7" id="KW-0472">Membrane</keyword>
<comment type="subcellular location">
    <subcellularLocation>
        <location evidence="1">Cell membrane</location>
        <topology evidence="1">Multi-pass membrane protein</topology>
    </subcellularLocation>
</comment>
<dbReference type="CDD" id="cd02953">
    <property type="entry name" value="DsbDgamma"/>
    <property type="match status" value="1"/>
</dbReference>
<evidence type="ECO:0000313" key="11">
    <source>
        <dbReference type="Proteomes" id="UP000318704"/>
    </source>
</evidence>
<reference evidence="10 11" key="1">
    <citation type="submission" date="2019-03" db="EMBL/GenBank/DDBJ databases">
        <title>Deep-cultivation of Planctomycetes and their phenomic and genomic characterization uncovers novel biology.</title>
        <authorList>
            <person name="Wiegand S."/>
            <person name="Jogler M."/>
            <person name="Boedeker C."/>
            <person name="Pinto D."/>
            <person name="Vollmers J."/>
            <person name="Rivas-Marin E."/>
            <person name="Kohn T."/>
            <person name="Peeters S.H."/>
            <person name="Heuer A."/>
            <person name="Rast P."/>
            <person name="Oberbeckmann S."/>
            <person name="Bunk B."/>
            <person name="Jeske O."/>
            <person name="Meyerdierks A."/>
            <person name="Storesund J.E."/>
            <person name="Kallscheuer N."/>
            <person name="Luecker S."/>
            <person name="Lage O.M."/>
            <person name="Pohl T."/>
            <person name="Merkel B.J."/>
            <person name="Hornburger P."/>
            <person name="Mueller R.-W."/>
            <person name="Bruemmer F."/>
            <person name="Labrenz M."/>
            <person name="Spormann A.M."/>
            <person name="Op den Camp H."/>
            <person name="Overmann J."/>
            <person name="Amann R."/>
            <person name="Jetten M.S.M."/>
            <person name="Mascher T."/>
            <person name="Medema M.H."/>
            <person name="Devos D.P."/>
            <person name="Kaster A.-K."/>
            <person name="Ovreas L."/>
            <person name="Rohde M."/>
            <person name="Galperin M.Y."/>
            <person name="Jogler C."/>
        </authorList>
    </citation>
    <scope>NUCLEOTIDE SEQUENCE [LARGE SCALE GENOMIC DNA]</scope>
    <source>
        <strain evidence="10 11">V144</strain>
    </source>
</reference>
<evidence type="ECO:0000313" key="10">
    <source>
        <dbReference type="EMBL" id="QDT95922.1"/>
    </source>
</evidence>
<dbReference type="GO" id="GO:0047134">
    <property type="term" value="F:protein-disulfide reductase [NAD(P)H] activity"/>
    <property type="evidence" value="ECO:0007669"/>
    <property type="project" value="UniProtKB-EC"/>
</dbReference>
<dbReference type="GO" id="GO:0017004">
    <property type="term" value="P:cytochrome complex assembly"/>
    <property type="evidence" value="ECO:0007669"/>
    <property type="project" value="UniProtKB-KW"/>
</dbReference>
<dbReference type="InterPro" id="IPR036929">
    <property type="entry name" value="DsbDN_sf"/>
</dbReference>
<protein>
    <submittedName>
        <fullName evidence="10">Thiol:disulfide interchange protein DsbD</fullName>
        <ecNumber evidence="10">1.8.1.8</ecNumber>
    </submittedName>
</protein>
<keyword evidence="2" id="KW-1003">Cell membrane</keyword>
<keyword evidence="3 7" id="KW-0812">Transmembrane</keyword>
<dbReference type="PANTHER" id="PTHR32234">
    <property type="entry name" value="THIOL:DISULFIDE INTERCHANGE PROTEIN DSBD"/>
    <property type="match status" value="1"/>
</dbReference>
<accession>A0A517VSC3</accession>
<dbReference type="GO" id="GO:0005886">
    <property type="term" value="C:plasma membrane"/>
    <property type="evidence" value="ECO:0007669"/>
    <property type="project" value="UniProtKB-SubCell"/>
</dbReference>
<evidence type="ECO:0000256" key="5">
    <source>
        <dbReference type="ARBA" id="ARBA00022989"/>
    </source>
</evidence>
<evidence type="ECO:0000256" key="2">
    <source>
        <dbReference type="ARBA" id="ARBA00022475"/>
    </source>
</evidence>
<dbReference type="EC" id="1.8.1.8" evidence="10"/>
<evidence type="ECO:0000256" key="6">
    <source>
        <dbReference type="ARBA" id="ARBA00023136"/>
    </source>
</evidence>
<keyword evidence="8" id="KW-0732">Signal</keyword>
<feature type="transmembrane region" description="Helical" evidence="7">
    <location>
        <begin position="263"/>
        <end position="287"/>
    </location>
</feature>
<dbReference type="InterPro" id="IPR013766">
    <property type="entry name" value="Thioredoxin_domain"/>
</dbReference>